<dbReference type="EMBL" id="SSSM01000003">
    <property type="protein sequence ID" value="THG32056.1"/>
    <property type="molecule type" value="Genomic_DNA"/>
</dbReference>
<keyword evidence="4" id="KW-1185">Reference proteome</keyword>
<accession>A0A4S4FRI0</accession>
<evidence type="ECO:0000313" key="4">
    <source>
        <dbReference type="Proteomes" id="UP000309133"/>
    </source>
</evidence>
<gene>
    <name evidence="3" type="ORF">E6C64_06440</name>
</gene>
<organism evidence="3 4">
    <name type="scientific">Naasia lichenicola</name>
    <dbReference type="NCBI Taxonomy" id="2565933"/>
    <lineage>
        <taxon>Bacteria</taxon>
        <taxon>Bacillati</taxon>
        <taxon>Actinomycetota</taxon>
        <taxon>Actinomycetes</taxon>
        <taxon>Micrococcales</taxon>
        <taxon>Microbacteriaceae</taxon>
        <taxon>Naasia</taxon>
    </lineage>
</organism>
<dbReference type="Proteomes" id="UP000309133">
    <property type="component" value="Unassembled WGS sequence"/>
</dbReference>
<protein>
    <recommendedName>
        <fullName evidence="2">CBU-0592-like domain-containing protein</fullName>
    </recommendedName>
</protein>
<feature type="transmembrane region" description="Helical" evidence="1">
    <location>
        <begin position="56"/>
        <end position="75"/>
    </location>
</feature>
<evidence type="ECO:0000313" key="3">
    <source>
        <dbReference type="EMBL" id="THG32056.1"/>
    </source>
</evidence>
<keyword evidence="1" id="KW-0472">Membrane</keyword>
<dbReference type="AlphaFoldDB" id="A0A4S4FRI0"/>
<name>A0A4S4FRI0_9MICO</name>
<keyword evidence="1" id="KW-0812">Transmembrane</keyword>
<evidence type="ECO:0000256" key="1">
    <source>
        <dbReference type="SAM" id="Phobius"/>
    </source>
</evidence>
<comment type="caution">
    <text evidence="3">The sequence shown here is derived from an EMBL/GenBank/DDBJ whole genome shotgun (WGS) entry which is preliminary data.</text>
</comment>
<dbReference type="InterPro" id="IPR058058">
    <property type="entry name" value="CBU_0592-like"/>
</dbReference>
<keyword evidence="1" id="KW-1133">Transmembrane helix</keyword>
<dbReference type="OrthoDB" id="73992at2"/>
<dbReference type="Pfam" id="PF26604">
    <property type="entry name" value="CBU_0592"/>
    <property type="match status" value="1"/>
</dbReference>
<feature type="transmembrane region" description="Helical" evidence="1">
    <location>
        <begin position="30"/>
        <end position="49"/>
    </location>
</feature>
<feature type="domain" description="CBU-0592-like" evidence="2">
    <location>
        <begin position="4"/>
        <end position="75"/>
    </location>
</feature>
<sequence>MGIVIQVAGSLLILCGFALAQFGVLEVKSRIYLIVNTVGSAILAVDAWLGQQWGFLLLEGVWAIVSGIGLIAALSGRRPASKAPQ</sequence>
<evidence type="ECO:0000259" key="2">
    <source>
        <dbReference type="Pfam" id="PF26604"/>
    </source>
</evidence>
<reference evidence="3 4" key="1">
    <citation type="submission" date="2019-04" db="EMBL/GenBank/DDBJ databases">
        <authorList>
            <person name="Jiang L."/>
        </authorList>
    </citation>
    <scope>NUCLEOTIDE SEQUENCE [LARGE SCALE GENOMIC DNA]</scope>
    <source>
        <strain evidence="3 4">YIM 131853</strain>
    </source>
</reference>
<dbReference type="NCBIfam" id="NF047864">
    <property type="entry name" value="CBU_0592_membra"/>
    <property type="match status" value="1"/>
</dbReference>
<proteinExistence type="predicted"/>